<evidence type="ECO:0000259" key="17">
    <source>
        <dbReference type="PROSITE" id="PS50800"/>
    </source>
</evidence>
<evidence type="ECO:0000256" key="6">
    <source>
        <dbReference type="ARBA" id="ARBA00022750"/>
    </source>
</evidence>
<feature type="domain" description="Reverse transcriptase" evidence="18">
    <location>
        <begin position="660"/>
        <end position="838"/>
    </location>
</feature>
<dbReference type="InterPro" id="IPR001969">
    <property type="entry name" value="Aspartic_peptidase_AS"/>
</dbReference>
<evidence type="ECO:0000256" key="2">
    <source>
        <dbReference type="ARBA" id="ARBA00022670"/>
    </source>
</evidence>
<keyword evidence="11" id="KW-0229">DNA integration</keyword>
<dbReference type="Gene3D" id="3.10.10.10">
    <property type="entry name" value="HIV Type 1 Reverse Transcriptase, subunit A, domain 1"/>
    <property type="match status" value="1"/>
</dbReference>
<keyword evidence="15" id="KW-0862">Zinc</keyword>
<keyword evidence="4" id="KW-0548">Nucleotidyltransferase</keyword>
<evidence type="ECO:0000256" key="13">
    <source>
        <dbReference type="ARBA" id="ARBA00023125"/>
    </source>
</evidence>
<dbReference type="InterPro" id="IPR043502">
    <property type="entry name" value="DNA/RNA_pol_sf"/>
</dbReference>
<evidence type="ECO:0000256" key="15">
    <source>
        <dbReference type="PROSITE-ProRule" id="PRU00047"/>
    </source>
</evidence>
<keyword evidence="13" id="KW-0238">DNA-binding</keyword>
<protein>
    <recommendedName>
        <fullName evidence="1">RNA-directed DNA polymerase</fullName>
        <ecNumber evidence="1">2.7.7.49</ecNumber>
    </recommendedName>
</protein>
<dbReference type="EC" id="2.7.7.49" evidence="1"/>
<dbReference type="OrthoDB" id="8067401at2759"/>
<keyword evidence="10" id="KW-0694">RNA-binding</keyword>
<dbReference type="Pfam" id="PF00078">
    <property type="entry name" value="RVT_1"/>
    <property type="match status" value="1"/>
</dbReference>
<evidence type="ECO:0000313" key="19">
    <source>
        <dbReference type="EMBL" id="JAI25783.1"/>
    </source>
</evidence>
<dbReference type="InterPro" id="IPR003034">
    <property type="entry name" value="SAP_dom"/>
</dbReference>
<gene>
    <name evidence="19" type="primary">pol_568</name>
    <name evidence="19" type="ORF">c2_g1_i3</name>
</gene>
<dbReference type="SUPFAM" id="SSF56672">
    <property type="entry name" value="DNA/RNA polymerases"/>
    <property type="match status" value="1"/>
</dbReference>
<dbReference type="InterPro" id="IPR043128">
    <property type="entry name" value="Rev_trsase/Diguanyl_cyclase"/>
</dbReference>
<dbReference type="Pfam" id="PF17919">
    <property type="entry name" value="RT_RNaseH_2"/>
    <property type="match status" value="1"/>
</dbReference>
<dbReference type="Gene3D" id="1.10.720.30">
    <property type="entry name" value="SAP domain"/>
    <property type="match status" value="1"/>
</dbReference>
<dbReference type="Pfam" id="PF00098">
    <property type="entry name" value="zf-CCHC"/>
    <property type="match status" value="1"/>
</dbReference>
<feature type="non-terminal residue" evidence="19">
    <location>
        <position position="1094"/>
    </location>
</feature>
<evidence type="ECO:0000256" key="10">
    <source>
        <dbReference type="ARBA" id="ARBA00022884"/>
    </source>
</evidence>
<evidence type="ECO:0000256" key="1">
    <source>
        <dbReference type="ARBA" id="ARBA00012493"/>
    </source>
</evidence>
<evidence type="ECO:0000256" key="8">
    <source>
        <dbReference type="ARBA" id="ARBA00022801"/>
    </source>
</evidence>
<keyword evidence="6" id="KW-0064">Aspartyl protease</keyword>
<dbReference type="InterPro" id="IPR036875">
    <property type="entry name" value="Znf_CCHC_sf"/>
</dbReference>
<dbReference type="CDD" id="cd01647">
    <property type="entry name" value="RT_LTR"/>
    <property type="match status" value="1"/>
</dbReference>
<dbReference type="PANTHER" id="PTHR37984:SF5">
    <property type="entry name" value="PROTEIN NYNRIN-LIKE"/>
    <property type="match status" value="1"/>
</dbReference>
<dbReference type="GO" id="GO:0004519">
    <property type="term" value="F:endonuclease activity"/>
    <property type="evidence" value="ECO:0007669"/>
    <property type="project" value="UniProtKB-KW"/>
</dbReference>
<dbReference type="GO" id="GO:0003723">
    <property type="term" value="F:RNA binding"/>
    <property type="evidence" value="ECO:0007669"/>
    <property type="project" value="UniProtKB-KW"/>
</dbReference>
<keyword evidence="14" id="KW-0511">Multifunctional enzyme</keyword>
<keyword evidence="2" id="KW-0645">Protease</keyword>
<dbReference type="CDD" id="cd00303">
    <property type="entry name" value="retropepsin_like"/>
    <property type="match status" value="1"/>
</dbReference>
<feature type="domain" description="CCHC-type" evidence="16">
    <location>
        <begin position="413"/>
        <end position="426"/>
    </location>
</feature>
<evidence type="ECO:0000259" key="18">
    <source>
        <dbReference type="PROSITE" id="PS50878"/>
    </source>
</evidence>
<keyword evidence="5" id="KW-0540">Nuclease</keyword>
<dbReference type="Gene3D" id="2.40.70.10">
    <property type="entry name" value="Acid Proteases"/>
    <property type="match status" value="1"/>
</dbReference>
<keyword evidence="12" id="KW-0695">RNA-directed DNA polymerase</keyword>
<dbReference type="Gene3D" id="4.10.60.10">
    <property type="entry name" value="Zinc finger, CCHC-type"/>
    <property type="match status" value="1"/>
</dbReference>
<evidence type="ECO:0000256" key="11">
    <source>
        <dbReference type="ARBA" id="ARBA00022908"/>
    </source>
</evidence>
<keyword evidence="15" id="KW-0863">Zinc-finger</keyword>
<proteinExistence type="predicted"/>
<dbReference type="Gene3D" id="3.30.70.270">
    <property type="match status" value="2"/>
</dbReference>
<keyword evidence="3" id="KW-0808">Transferase</keyword>
<dbReference type="CDD" id="cd09274">
    <property type="entry name" value="RNase_HI_RT_Ty3"/>
    <property type="match status" value="1"/>
</dbReference>
<dbReference type="Pfam" id="PF02037">
    <property type="entry name" value="SAP"/>
    <property type="match status" value="1"/>
</dbReference>
<dbReference type="Pfam" id="PF12384">
    <property type="entry name" value="Peptidase_A2B"/>
    <property type="match status" value="1"/>
</dbReference>
<evidence type="ECO:0000256" key="5">
    <source>
        <dbReference type="ARBA" id="ARBA00022722"/>
    </source>
</evidence>
<dbReference type="InterPro" id="IPR024650">
    <property type="entry name" value="Peptidase_A2B"/>
</dbReference>
<dbReference type="InterPro" id="IPR041577">
    <property type="entry name" value="RT_RNaseH_2"/>
</dbReference>
<dbReference type="PROSITE" id="PS00141">
    <property type="entry name" value="ASP_PROTEASE"/>
    <property type="match status" value="1"/>
</dbReference>
<dbReference type="GO" id="GO:0006508">
    <property type="term" value="P:proteolysis"/>
    <property type="evidence" value="ECO:0007669"/>
    <property type="project" value="UniProtKB-KW"/>
</dbReference>
<dbReference type="SMART" id="SM00343">
    <property type="entry name" value="ZnF_C2HC"/>
    <property type="match status" value="1"/>
</dbReference>
<evidence type="ECO:0000256" key="12">
    <source>
        <dbReference type="ARBA" id="ARBA00022918"/>
    </source>
</evidence>
<evidence type="ECO:0000256" key="7">
    <source>
        <dbReference type="ARBA" id="ARBA00022759"/>
    </source>
</evidence>
<dbReference type="InterPro" id="IPR001878">
    <property type="entry name" value="Znf_CCHC"/>
</dbReference>
<dbReference type="InterPro" id="IPR000477">
    <property type="entry name" value="RT_dom"/>
</dbReference>
<dbReference type="SUPFAM" id="SSF50630">
    <property type="entry name" value="Acid proteases"/>
    <property type="match status" value="1"/>
</dbReference>
<dbReference type="InterPro" id="IPR050951">
    <property type="entry name" value="Retrovirus_Pol_polyprotein"/>
</dbReference>
<name>A0A0K8UGU7_BACLA</name>
<evidence type="ECO:0000256" key="14">
    <source>
        <dbReference type="ARBA" id="ARBA00023268"/>
    </source>
</evidence>
<evidence type="ECO:0000259" key="16">
    <source>
        <dbReference type="PROSITE" id="PS50158"/>
    </source>
</evidence>
<dbReference type="GO" id="GO:0004190">
    <property type="term" value="F:aspartic-type endopeptidase activity"/>
    <property type="evidence" value="ECO:0007669"/>
    <property type="project" value="UniProtKB-KW"/>
</dbReference>
<dbReference type="SUPFAM" id="SSF68906">
    <property type="entry name" value="SAP domain"/>
    <property type="match status" value="1"/>
</dbReference>
<dbReference type="PANTHER" id="PTHR37984">
    <property type="entry name" value="PROTEIN CBG26694"/>
    <property type="match status" value="1"/>
</dbReference>
<dbReference type="GO" id="GO:0003964">
    <property type="term" value="F:RNA-directed DNA polymerase activity"/>
    <property type="evidence" value="ECO:0007669"/>
    <property type="project" value="UniProtKB-KW"/>
</dbReference>
<dbReference type="FunFam" id="3.10.20.370:FF:000001">
    <property type="entry name" value="Retrovirus-related Pol polyprotein from transposon 17.6-like protein"/>
    <property type="match status" value="1"/>
</dbReference>
<keyword evidence="8" id="KW-0378">Hydrolase</keyword>
<dbReference type="GO" id="GO:0008270">
    <property type="term" value="F:zinc ion binding"/>
    <property type="evidence" value="ECO:0007669"/>
    <property type="project" value="UniProtKB-KW"/>
</dbReference>
<dbReference type="InterPro" id="IPR036361">
    <property type="entry name" value="SAP_dom_sf"/>
</dbReference>
<dbReference type="AlphaFoldDB" id="A0A0K8UGU7"/>
<dbReference type="GO" id="GO:0003677">
    <property type="term" value="F:DNA binding"/>
    <property type="evidence" value="ECO:0007669"/>
    <property type="project" value="UniProtKB-KW"/>
</dbReference>
<feature type="domain" description="SAP" evidence="17">
    <location>
        <begin position="3"/>
        <end position="37"/>
    </location>
</feature>
<evidence type="ECO:0000256" key="4">
    <source>
        <dbReference type="ARBA" id="ARBA00022695"/>
    </source>
</evidence>
<evidence type="ECO:0000256" key="9">
    <source>
        <dbReference type="ARBA" id="ARBA00022842"/>
    </source>
</evidence>
<dbReference type="PROSITE" id="PS50878">
    <property type="entry name" value="RT_POL"/>
    <property type="match status" value="1"/>
</dbReference>
<dbReference type="FunFam" id="3.10.10.10:FF:000007">
    <property type="entry name" value="Retrovirus-related Pol polyprotein from transposon 17.6-like Protein"/>
    <property type="match status" value="1"/>
</dbReference>
<reference evidence="19" key="1">
    <citation type="submission" date="2015-06" db="EMBL/GenBank/DDBJ databases">
        <authorList>
            <person name="Hoefler B.C."/>
            <person name="Straight P.D."/>
        </authorList>
    </citation>
    <scope>NUCLEOTIDE SEQUENCE</scope>
</reference>
<evidence type="ECO:0000256" key="3">
    <source>
        <dbReference type="ARBA" id="ARBA00022679"/>
    </source>
</evidence>
<sequence>MNLKQLNMLQLKEVLRRLDLKVSGNKAELIKRLQEESDDMVTPVVEAVLEETAGMDAEEDDVGSTGQLEVQVRELHGVVEALSAQLEALRPLVTSVPQADMSVHARNPYNNAHTPLHTLQLSPPVMHAVATSVSTKTVPVQYTVASSTVTQPKAAVVVAQTSTSQPSYLLTQQGSLSAHIRSTAQQVAHAPLYNIPVHQNMMPQTHVDRARERHTLQEIAAILPVYDPCDNEYTSVQFVQRIDQLRELYNWDDSLLIFAVLGKLKGVAKRWADAQPVFREWSEFVSIFLIDFPYVYNAADAHIRLMNSRIGRDEKVIEFYYRMLAVGRREQIDDVSIIRYIINGLYDEYVKRTLSAMNFVKCSDLLQSLTNLTASQMCKRRVDSTEQRVVSQNSARVKEFTTDKTKSEVGPICFKCKERGHIARNCVKKQHKNGKAPNDRVNSVESEEVNTSIEEEATVNKIQITEPQKELRKCIKILGKEEIDCNALIDSGSSKSLVKRSIAKRCSKCYTSCEEKLIGFAGGELICKEKISVKIKFDEMVYEVELLIIDDSIMKYDALIGIDILSKGKVVIEGGKCSIMAIDRKAVDVGNHLQPETMNNLFCLLERYGHCFGESLCELGRSKRFKMNIRLTTTKPIAKKPYSIPIPKQQVVEKIVNELLELGIIQKSKSLYASPIVLVRKSNGEDRLCVDFRELNAVTEKQPWLMPTVDGVLATLAGKKFFTTLDLMSGYYQIELEEQSRYFTAFVTHNGHYEFTRMPFGLRNAPCAFQRMMSNLVAPLSNKVISYVDEVIIASHTEDENLLHVKEFLEIIEQEGLTLRLSKCTFMRRAVSFLGHEVNEGGVRPGAMKTRAIKNFPVPRNQLEVRRFLGLTGFFRKFVSGYALIAKPLTELTRKNIDFVWSTTCEDAFRKLIDHITNSPVLTIYDVTKVHELHTDASSVGLAAILLQYDDTGNLKPVAYFSRACTEAEKNYHAYELEVLAVVEACQRFRTFLLGKHFTVVTDCQAISCAKLTTPMRPRVARWLLRLLEYDYDIVHRAGTSMCHVDAMSRGPEKLSNTVNKEGSHIQALSVDDWVSVMQQQDSKLRIIIDVLRG</sequence>
<organism evidence="19">
    <name type="scientific">Bactrocera latifrons</name>
    <name type="common">Malaysian fruit fly</name>
    <name type="synonym">Chaetodacus latifrons</name>
    <dbReference type="NCBI Taxonomy" id="174628"/>
    <lineage>
        <taxon>Eukaryota</taxon>
        <taxon>Metazoa</taxon>
        <taxon>Ecdysozoa</taxon>
        <taxon>Arthropoda</taxon>
        <taxon>Hexapoda</taxon>
        <taxon>Insecta</taxon>
        <taxon>Pterygota</taxon>
        <taxon>Neoptera</taxon>
        <taxon>Endopterygota</taxon>
        <taxon>Diptera</taxon>
        <taxon>Brachycera</taxon>
        <taxon>Muscomorpha</taxon>
        <taxon>Tephritoidea</taxon>
        <taxon>Tephritidae</taxon>
        <taxon>Bactrocera</taxon>
        <taxon>Bactrocera</taxon>
    </lineage>
</organism>
<dbReference type="FunFam" id="3.30.70.270:FF:000020">
    <property type="entry name" value="Transposon Tf2-6 polyprotein-like Protein"/>
    <property type="match status" value="1"/>
</dbReference>
<dbReference type="PROSITE" id="PS50800">
    <property type="entry name" value="SAP"/>
    <property type="match status" value="1"/>
</dbReference>
<keyword evidence="7" id="KW-0255">Endonuclease</keyword>
<dbReference type="EMBL" id="GDHF01026531">
    <property type="protein sequence ID" value="JAI25783.1"/>
    <property type="molecule type" value="Transcribed_RNA"/>
</dbReference>
<accession>A0A0K8UGU7</accession>
<dbReference type="SUPFAM" id="SSF57756">
    <property type="entry name" value="Retrovirus zinc finger-like domains"/>
    <property type="match status" value="1"/>
</dbReference>
<keyword evidence="9" id="KW-0460">Magnesium</keyword>
<dbReference type="InterPro" id="IPR021109">
    <property type="entry name" value="Peptidase_aspartic_dom_sf"/>
</dbReference>
<dbReference type="PROSITE" id="PS50158">
    <property type="entry name" value="ZF_CCHC"/>
    <property type="match status" value="1"/>
</dbReference>
<keyword evidence="15" id="KW-0479">Metal-binding</keyword>
<dbReference type="GO" id="GO:0015074">
    <property type="term" value="P:DNA integration"/>
    <property type="evidence" value="ECO:0007669"/>
    <property type="project" value="UniProtKB-KW"/>
</dbReference>